<dbReference type="AlphaFoldDB" id="A0A1H4ECN7"/>
<dbReference type="Pfam" id="PF01381">
    <property type="entry name" value="HTH_3"/>
    <property type="match status" value="1"/>
</dbReference>
<proteinExistence type="predicted"/>
<dbReference type="InterPro" id="IPR001387">
    <property type="entry name" value="Cro/C1-type_HTH"/>
</dbReference>
<dbReference type="InterPro" id="IPR010982">
    <property type="entry name" value="Lambda_DNA-bd_dom_sf"/>
</dbReference>
<dbReference type="Gene3D" id="1.10.260.40">
    <property type="entry name" value="lambda repressor-like DNA-binding domains"/>
    <property type="match status" value="1"/>
</dbReference>
<feature type="domain" description="HTH cro/C1-type" evidence="1">
    <location>
        <begin position="22"/>
        <end position="73"/>
    </location>
</feature>
<dbReference type="PROSITE" id="PS50943">
    <property type="entry name" value="HTH_CROC1"/>
    <property type="match status" value="1"/>
</dbReference>
<gene>
    <name evidence="2" type="ORF">SAMN04515656_13713</name>
</gene>
<evidence type="ECO:0000259" key="1">
    <source>
        <dbReference type="PROSITE" id="PS50943"/>
    </source>
</evidence>
<dbReference type="RefSeq" id="WP_242911689.1">
    <property type="nucleotide sequence ID" value="NZ_FNRK01000037.1"/>
</dbReference>
<dbReference type="CDD" id="cd00093">
    <property type="entry name" value="HTH_XRE"/>
    <property type="match status" value="1"/>
</dbReference>
<dbReference type="Proteomes" id="UP000199394">
    <property type="component" value="Unassembled WGS sequence"/>
</dbReference>
<dbReference type="EMBL" id="FNRK01000037">
    <property type="protein sequence ID" value="SEA82706.1"/>
    <property type="molecule type" value="Genomic_DNA"/>
</dbReference>
<evidence type="ECO:0000313" key="2">
    <source>
        <dbReference type="EMBL" id="SEA82706.1"/>
    </source>
</evidence>
<evidence type="ECO:0000313" key="3">
    <source>
        <dbReference type="Proteomes" id="UP000199394"/>
    </source>
</evidence>
<organism evidence="2 3">
    <name type="scientific">Eubacterium aggregans</name>
    <dbReference type="NCBI Taxonomy" id="81409"/>
    <lineage>
        <taxon>Bacteria</taxon>
        <taxon>Bacillati</taxon>
        <taxon>Bacillota</taxon>
        <taxon>Clostridia</taxon>
        <taxon>Eubacteriales</taxon>
        <taxon>Eubacteriaceae</taxon>
        <taxon>Eubacterium</taxon>
    </lineage>
</organism>
<reference evidence="2 3" key="1">
    <citation type="submission" date="2016-10" db="EMBL/GenBank/DDBJ databases">
        <authorList>
            <person name="de Groot N.N."/>
        </authorList>
    </citation>
    <scope>NUCLEOTIDE SEQUENCE [LARGE SCALE GENOMIC DNA]</scope>
    <source>
        <strain evidence="2 3">SR12</strain>
    </source>
</reference>
<sequence length="155" mass="17141">MSNKIKEREIQIERLQNNLSPIRKIAGWTAEVLGDKIGVTKQTISNLENKKTPMNFTQYIAIRSVLDYEISNNKENEVLPKVVALLLDCDDELDEADYSKVQDVVGTVAATAAGGTSTDKLDTVFDVLIKTLPFVVPIIGTIIGTSANWSKKLFK</sequence>
<protein>
    <submittedName>
        <fullName evidence="2">Helix-turn-helix</fullName>
    </submittedName>
</protein>
<keyword evidence="3" id="KW-1185">Reference proteome</keyword>
<accession>A0A1H4ECN7</accession>
<dbReference type="SUPFAM" id="SSF47413">
    <property type="entry name" value="lambda repressor-like DNA-binding domains"/>
    <property type="match status" value="1"/>
</dbReference>
<dbReference type="GO" id="GO:0003677">
    <property type="term" value="F:DNA binding"/>
    <property type="evidence" value="ECO:0007669"/>
    <property type="project" value="InterPro"/>
</dbReference>
<dbReference type="STRING" id="81409.SAMN04515656_13713"/>
<name>A0A1H4ECN7_9FIRM</name>